<name>A0A1E7KWJ7_9ACTN</name>
<organism evidence="14 15">
    <name type="scientific">Streptomyces nanshensis</name>
    <dbReference type="NCBI Taxonomy" id="518642"/>
    <lineage>
        <taxon>Bacteria</taxon>
        <taxon>Bacillati</taxon>
        <taxon>Actinomycetota</taxon>
        <taxon>Actinomycetes</taxon>
        <taxon>Kitasatosporales</taxon>
        <taxon>Streptomycetaceae</taxon>
        <taxon>Streptomyces</taxon>
    </lineage>
</organism>
<evidence type="ECO:0000259" key="12">
    <source>
        <dbReference type="PROSITE" id="PS50893"/>
    </source>
</evidence>
<evidence type="ECO:0000256" key="7">
    <source>
        <dbReference type="ARBA" id="ARBA00022840"/>
    </source>
</evidence>
<keyword evidence="15" id="KW-1185">Reference proteome</keyword>
<keyword evidence="2" id="KW-0813">Transport</keyword>
<evidence type="ECO:0000313" key="14">
    <source>
        <dbReference type="EMBL" id="OEV08301.1"/>
    </source>
</evidence>
<gene>
    <name evidence="14" type="ORF">AN218_27150</name>
</gene>
<dbReference type="InterPro" id="IPR039421">
    <property type="entry name" value="Type_1_exporter"/>
</dbReference>
<dbReference type="PROSITE" id="PS50929">
    <property type="entry name" value="ABC_TM1F"/>
    <property type="match status" value="1"/>
</dbReference>
<keyword evidence="3" id="KW-1003">Cell membrane</keyword>
<dbReference type="InterPro" id="IPR036640">
    <property type="entry name" value="ABC1_TM_sf"/>
</dbReference>
<dbReference type="GO" id="GO:0005886">
    <property type="term" value="C:plasma membrane"/>
    <property type="evidence" value="ECO:0007669"/>
    <property type="project" value="UniProtKB-SubCell"/>
</dbReference>
<proteinExistence type="inferred from homology"/>
<dbReference type="Proteomes" id="UP000176005">
    <property type="component" value="Unassembled WGS sequence"/>
</dbReference>
<feature type="transmembrane region" description="Helical" evidence="11">
    <location>
        <begin position="233"/>
        <end position="262"/>
    </location>
</feature>
<evidence type="ECO:0000256" key="5">
    <source>
        <dbReference type="ARBA" id="ARBA00022692"/>
    </source>
</evidence>
<keyword evidence="9 11" id="KW-0472">Membrane</keyword>
<evidence type="ECO:0000256" key="10">
    <source>
        <dbReference type="ARBA" id="ARBA00023455"/>
    </source>
</evidence>
<keyword evidence="8 11" id="KW-1133">Transmembrane helix</keyword>
<dbReference type="Gene3D" id="1.20.1560.10">
    <property type="entry name" value="ABC transporter type 1, transmembrane domain"/>
    <property type="match status" value="1"/>
</dbReference>
<dbReference type="RefSeq" id="WP_070019770.1">
    <property type="nucleotide sequence ID" value="NZ_LJGW01000431.1"/>
</dbReference>
<keyword evidence="7" id="KW-0067">ATP-binding</keyword>
<comment type="caution">
    <text evidence="14">The sequence shown here is derived from an EMBL/GenBank/DDBJ whole genome shotgun (WGS) entry which is preliminary data.</text>
</comment>
<evidence type="ECO:0000313" key="15">
    <source>
        <dbReference type="Proteomes" id="UP000176005"/>
    </source>
</evidence>
<keyword evidence="5 11" id="KW-0812">Transmembrane</keyword>
<protein>
    <submittedName>
        <fullName evidence="14">ABC transporter</fullName>
    </submittedName>
</protein>
<comment type="subcellular location">
    <subcellularLocation>
        <location evidence="1">Cell inner membrane</location>
        <topology evidence="1">Multi-pass membrane protein</topology>
    </subcellularLocation>
</comment>
<dbReference type="InterPro" id="IPR003439">
    <property type="entry name" value="ABC_transporter-like_ATP-bd"/>
</dbReference>
<dbReference type="PATRIC" id="fig|518642.10.peg.6218"/>
<dbReference type="Gene3D" id="3.40.50.300">
    <property type="entry name" value="P-loop containing nucleotide triphosphate hydrolases"/>
    <property type="match status" value="1"/>
</dbReference>
<evidence type="ECO:0000256" key="9">
    <source>
        <dbReference type="ARBA" id="ARBA00023136"/>
    </source>
</evidence>
<dbReference type="PANTHER" id="PTHR24221:SF654">
    <property type="entry name" value="ATP-BINDING CASSETTE SUB-FAMILY B MEMBER 6"/>
    <property type="match status" value="1"/>
</dbReference>
<evidence type="ECO:0000259" key="13">
    <source>
        <dbReference type="PROSITE" id="PS50929"/>
    </source>
</evidence>
<dbReference type="GO" id="GO:0140359">
    <property type="term" value="F:ABC-type transporter activity"/>
    <property type="evidence" value="ECO:0007669"/>
    <property type="project" value="InterPro"/>
</dbReference>
<feature type="domain" description="ABC transporter" evidence="12">
    <location>
        <begin position="330"/>
        <end position="564"/>
    </location>
</feature>
<dbReference type="InterPro" id="IPR027417">
    <property type="entry name" value="P-loop_NTPase"/>
</dbReference>
<evidence type="ECO:0000256" key="1">
    <source>
        <dbReference type="ARBA" id="ARBA00004429"/>
    </source>
</evidence>
<sequence length="570" mass="60580">MIRLLLGILGEEHSGALRRTVALMVARSAAEGLSYALLVPLLRALLADDPARAWLPLGAFAVCVAVTGVLSHLSAVSGFRCGGELSRALHHRLGDRLALLPLGWFTPARVGEVSGLTSRSVMAAMSVPAHRLQPLISAVVVPLSVVAVLFVFEWRLALAALAAVPLVWAAHRWTGRSAAAEDKEQARRSDEVSGRVVEYVRAQPVLRAGNRSGERFRLLDDALTARWRSDRRAALAGVPALLGMSFTVRAAFTAVLALAGALALDGRIGGAETVALLILAARCVDPLLSLAELGAVMRSSRGELTRIQAVLSEPPLPVSGESAVPEGNAVALTDVAFRRGDRTVLDGVSLSVPEGGRLALVGPSGAGKSTVLELVARFHDVDEGTVRIGGADVRDMDEDTLMSRIAVVFQDVYLFTGSIEENVRLARHDASAEQLREAAAAARLDEVVARLPHGWQTQVGEGGTALSGGERQRVSLARALLKDAPVLLLDEATSALDPRNEAGVQEGLEALVRGRTVIMVAHRLHTVRQADTIAFLDEHGRVAEWGGHDELLARDARYAEFWRIATSGAA</sequence>
<evidence type="ECO:0000256" key="6">
    <source>
        <dbReference type="ARBA" id="ARBA00022741"/>
    </source>
</evidence>
<comment type="similarity">
    <text evidence="10">Belongs to the ABC transporter superfamily. Siderophore-Fe(3+) uptake transporter (SIUT) (TC 3.A.1.21) family.</text>
</comment>
<dbReference type="SUPFAM" id="SSF52540">
    <property type="entry name" value="P-loop containing nucleoside triphosphate hydrolases"/>
    <property type="match status" value="1"/>
</dbReference>
<feature type="domain" description="ABC transmembrane type-1" evidence="13">
    <location>
        <begin position="21"/>
        <end position="299"/>
    </location>
</feature>
<dbReference type="InterPro" id="IPR003593">
    <property type="entry name" value="AAA+_ATPase"/>
</dbReference>
<dbReference type="Pfam" id="PF00005">
    <property type="entry name" value="ABC_tran"/>
    <property type="match status" value="1"/>
</dbReference>
<evidence type="ECO:0000256" key="3">
    <source>
        <dbReference type="ARBA" id="ARBA00022475"/>
    </source>
</evidence>
<dbReference type="SUPFAM" id="SSF90123">
    <property type="entry name" value="ABC transporter transmembrane region"/>
    <property type="match status" value="1"/>
</dbReference>
<dbReference type="GO" id="GO:0016887">
    <property type="term" value="F:ATP hydrolysis activity"/>
    <property type="evidence" value="ECO:0007669"/>
    <property type="project" value="InterPro"/>
</dbReference>
<evidence type="ECO:0000256" key="8">
    <source>
        <dbReference type="ARBA" id="ARBA00022989"/>
    </source>
</evidence>
<reference evidence="14 15" key="1">
    <citation type="journal article" date="2016" name="Front. Microbiol.">
        <title>Comparative Genomics Analysis of Streptomyces Species Reveals Their Adaptation to the Marine Environment and Their Diversity at the Genomic Level.</title>
        <authorList>
            <person name="Tian X."/>
            <person name="Zhang Z."/>
            <person name="Yang T."/>
            <person name="Chen M."/>
            <person name="Li J."/>
            <person name="Chen F."/>
            <person name="Yang J."/>
            <person name="Li W."/>
            <person name="Zhang B."/>
            <person name="Zhang Z."/>
            <person name="Wu J."/>
            <person name="Zhang C."/>
            <person name="Long L."/>
            <person name="Xiao J."/>
        </authorList>
    </citation>
    <scope>NUCLEOTIDE SEQUENCE [LARGE SCALE GENOMIC DNA]</scope>
    <source>
        <strain evidence="14 15">SCSIO 10429</strain>
    </source>
</reference>
<feature type="transmembrane region" description="Helical" evidence="11">
    <location>
        <begin position="21"/>
        <end position="42"/>
    </location>
</feature>
<dbReference type="FunFam" id="3.40.50.300:FF:000221">
    <property type="entry name" value="Multidrug ABC transporter ATP-binding protein"/>
    <property type="match status" value="1"/>
</dbReference>
<feature type="transmembrane region" description="Helical" evidence="11">
    <location>
        <begin position="54"/>
        <end position="76"/>
    </location>
</feature>
<dbReference type="GO" id="GO:0005524">
    <property type="term" value="F:ATP binding"/>
    <property type="evidence" value="ECO:0007669"/>
    <property type="project" value="UniProtKB-KW"/>
</dbReference>
<dbReference type="AlphaFoldDB" id="A0A1E7KWJ7"/>
<dbReference type="InterPro" id="IPR017871">
    <property type="entry name" value="ABC_transporter-like_CS"/>
</dbReference>
<dbReference type="PANTHER" id="PTHR24221">
    <property type="entry name" value="ATP-BINDING CASSETTE SUB-FAMILY B"/>
    <property type="match status" value="1"/>
</dbReference>
<keyword evidence="6" id="KW-0547">Nucleotide-binding</keyword>
<feature type="transmembrane region" description="Helical" evidence="11">
    <location>
        <begin position="135"/>
        <end position="168"/>
    </location>
</feature>
<dbReference type="PROSITE" id="PS00211">
    <property type="entry name" value="ABC_TRANSPORTER_1"/>
    <property type="match status" value="1"/>
</dbReference>
<accession>A0A1E7KWJ7</accession>
<dbReference type="Pfam" id="PF00664">
    <property type="entry name" value="ABC_membrane"/>
    <property type="match status" value="1"/>
</dbReference>
<keyword evidence="4" id="KW-0997">Cell inner membrane</keyword>
<evidence type="ECO:0000256" key="2">
    <source>
        <dbReference type="ARBA" id="ARBA00022448"/>
    </source>
</evidence>
<dbReference type="PROSITE" id="PS50893">
    <property type="entry name" value="ABC_TRANSPORTER_2"/>
    <property type="match status" value="1"/>
</dbReference>
<dbReference type="GO" id="GO:0034040">
    <property type="term" value="F:ATPase-coupled lipid transmembrane transporter activity"/>
    <property type="evidence" value="ECO:0007669"/>
    <property type="project" value="TreeGrafter"/>
</dbReference>
<evidence type="ECO:0000256" key="11">
    <source>
        <dbReference type="SAM" id="Phobius"/>
    </source>
</evidence>
<dbReference type="SMART" id="SM00382">
    <property type="entry name" value="AAA"/>
    <property type="match status" value="1"/>
</dbReference>
<dbReference type="EMBL" id="LJGW01000431">
    <property type="protein sequence ID" value="OEV08301.1"/>
    <property type="molecule type" value="Genomic_DNA"/>
</dbReference>
<dbReference type="InterPro" id="IPR011527">
    <property type="entry name" value="ABC1_TM_dom"/>
</dbReference>
<evidence type="ECO:0000256" key="4">
    <source>
        <dbReference type="ARBA" id="ARBA00022519"/>
    </source>
</evidence>